<dbReference type="Proteomes" id="UP000326178">
    <property type="component" value="Chromosome"/>
</dbReference>
<name>A0A5J6FLL8_9ACTN</name>
<keyword evidence="2" id="KW-1185">Reference proteome</keyword>
<gene>
    <name evidence="1" type="ORF">CP967_31345</name>
</gene>
<protein>
    <submittedName>
        <fullName evidence="1">Uncharacterized protein</fullName>
    </submittedName>
</protein>
<evidence type="ECO:0000313" key="1">
    <source>
        <dbReference type="EMBL" id="QEU75865.1"/>
    </source>
</evidence>
<reference evidence="1 2" key="1">
    <citation type="submission" date="2017-09" db="EMBL/GenBank/DDBJ databases">
        <authorList>
            <person name="Lee N."/>
            <person name="Cho B.-K."/>
        </authorList>
    </citation>
    <scope>NUCLEOTIDE SEQUENCE [LARGE SCALE GENOMIC DNA]</scope>
    <source>
        <strain evidence="1 2">ATCC 12769</strain>
    </source>
</reference>
<accession>A0A5J6FLL8</accession>
<evidence type="ECO:0000313" key="2">
    <source>
        <dbReference type="Proteomes" id="UP000326178"/>
    </source>
</evidence>
<dbReference type="EMBL" id="CP023702">
    <property type="protein sequence ID" value="QEU75865.1"/>
    <property type="molecule type" value="Genomic_DNA"/>
</dbReference>
<dbReference type="AlphaFoldDB" id="A0A5J6FLL8"/>
<organism evidence="1 2">
    <name type="scientific">Streptomyces nitrosporeus</name>
    <dbReference type="NCBI Taxonomy" id="28894"/>
    <lineage>
        <taxon>Bacteria</taxon>
        <taxon>Bacillati</taxon>
        <taxon>Actinomycetota</taxon>
        <taxon>Actinomycetes</taxon>
        <taxon>Kitasatosporales</taxon>
        <taxon>Streptomycetaceae</taxon>
        <taxon>Streptomyces</taxon>
    </lineage>
</organism>
<dbReference type="KEGG" id="snk:CP967_31345"/>
<dbReference type="OrthoDB" id="4211188at2"/>
<sequence length="142" mass="15816">MTRLGAQLSNPSKAKGTAWESAWTAYIREHHNPEAHRNVQTGAKDIGDVSGYYLHAAELKAERTITLSDYIAQANREAINAGQPYGCAVVKRRMKGVADGYVVRDVATDVRLMNRLKDAEEILRAIAPTVYEDFDQRHMEAA</sequence>
<proteinExistence type="predicted"/>